<evidence type="ECO:0000256" key="3">
    <source>
        <dbReference type="SAM" id="SignalP"/>
    </source>
</evidence>
<proteinExistence type="predicted"/>
<organism evidence="4 5">
    <name type="scientific">Pichia membranifaciens</name>
    <dbReference type="NCBI Taxonomy" id="4926"/>
    <lineage>
        <taxon>Eukaryota</taxon>
        <taxon>Fungi</taxon>
        <taxon>Dikarya</taxon>
        <taxon>Ascomycota</taxon>
        <taxon>Saccharomycotina</taxon>
        <taxon>Pichiomycetes</taxon>
        <taxon>Pichiales</taxon>
        <taxon>Pichiaceae</taxon>
        <taxon>Pichia</taxon>
    </lineage>
</organism>
<comment type="caution">
    <text evidence="4">The sequence shown here is derived from an EMBL/GenBank/DDBJ whole genome shotgun (WGS) entry which is preliminary data.</text>
</comment>
<feature type="compositionally biased region" description="Polar residues" evidence="1">
    <location>
        <begin position="117"/>
        <end position="130"/>
    </location>
</feature>
<protein>
    <submittedName>
        <fullName evidence="4">Uncharacterized protein</fullName>
    </submittedName>
</protein>
<evidence type="ECO:0000313" key="4">
    <source>
        <dbReference type="EMBL" id="GAV29056.1"/>
    </source>
</evidence>
<keyword evidence="2" id="KW-0812">Transmembrane</keyword>
<evidence type="ECO:0000256" key="2">
    <source>
        <dbReference type="SAM" id="Phobius"/>
    </source>
</evidence>
<feature type="signal peptide" evidence="3">
    <location>
        <begin position="1"/>
        <end position="20"/>
    </location>
</feature>
<gene>
    <name evidence="4" type="ORF">PMKS-002535</name>
</gene>
<keyword evidence="2" id="KW-1133">Transmembrane helix</keyword>
<name>A0A1Q2YHN4_9ASCO</name>
<sequence>MPIIFRRVILGLLLFQLTVAGSLVLEKSWVLAMCLAPLPLITLMILWYFQDKLQPLSVFIALRAIEIDDTNNANNKNTSSIYDFHNVGQHNGFYSDPSSPNDGGSHSTDYAWEENAPSDNFNGATVNTRESPSKKNKSPTTIDERREQNQSYEYPPLVGNLEGPWIGIQKGNASSTTVGDTWILVWTSDGVQRKKITSEINQAGL</sequence>
<feature type="chain" id="PRO_5012026706" evidence="3">
    <location>
        <begin position="21"/>
        <end position="205"/>
    </location>
</feature>
<feature type="transmembrane region" description="Helical" evidence="2">
    <location>
        <begin position="30"/>
        <end position="49"/>
    </location>
</feature>
<dbReference type="OrthoDB" id="1689567at2759"/>
<reference evidence="4 5" key="1">
    <citation type="submission" date="2016-08" db="EMBL/GenBank/DDBJ databases">
        <title>Whole genome shotgun sequence of Pichia membranifaciens KS47-1.</title>
        <authorList>
            <person name="Konishi M."/>
            <person name="Ishida M."/>
            <person name="Arakawa T."/>
            <person name="Kato Y."/>
            <person name="Horiuchi J."/>
        </authorList>
    </citation>
    <scope>NUCLEOTIDE SEQUENCE [LARGE SCALE GENOMIC DNA]</scope>
    <source>
        <strain evidence="4 5">KS47-1</strain>
    </source>
</reference>
<dbReference type="EMBL" id="BDGI01000097">
    <property type="protein sequence ID" value="GAV29056.1"/>
    <property type="molecule type" value="Genomic_DNA"/>
</dbReference>
<feature type="region of interest" description="Disordered" evidence="1">
    <location>
        <begin position="93"/>
        <end position="156"/>
    </location>
</feature>
<dbReference type="AlphaFoldDB" id="A0A1Q2YHN4"/>
<evidence type="ECO:0000313" key="5">
    <source>
        <dbReference type="Proteomes" id="UP000186136"/>
    </source>
</evidence>
<accession>A0A1Q2YHN4</accession>
<feature type="compositionally biased region" description="Polar residues" evidence="1">
    <location>
        <begin position="96"/>
        <end position="108"/>
    </location>
</feature>
<dbReference type="Proteomes" id="UP000186136">
    <property type="component" value="Unassembled WGS sequence"/>
</dbReference>
<keyword evidence="2" id="KW-0472">Membrane</keyword>
<evidence type="ECO:0000256" key="1">
    <source>
        <dbReference type="SAM" id="MobiDB-lite"/>
    </source>
</evidence>
<keyword evidence="5" id="KW-1185">Reference proteome</keyword>
<keyword evidence="3" id="KW-0732">Signal</keyword>